<evidence type="ECO:0000313" key="1">
    <source>
        <dbReference type="EMBL" id="AKV00626.1"/>
    </source>
</evidence>
<dbReference type="AlphaFoldDB" id="A0A0K1Q468"/>
<evidence type="ECO:0000313" key="2">
    <source>
        <dbReference type="Proteomes" id="UP000064967"/>
    </source>
</evidence>
<keyword evidence="2" id="KW-1185">Reference proteome</keyword>
<dbReference type="Gene3D" id="3.40.50.150">
    <property type="entry name" value="Vaccinia Virus protein VP39"/>
    <property type="match status" value="1"/>
</dbReference>
<protein>
    <recommendedName>
        <fullName evidence="3">Methyltransferase domain-containing protein</fullName>
    </recommendedName>
</protein>
<accession>A0A0K1Q468</accession>
<dbReference type="Pfam" id="PF13578">
    <property type="entry name" value="Methyltransf_24"/>
    <property type="match status" value="1"/>
</dbReference>
<dbReference type="SUPFAM" id="SSF53335">
    <property type="entry name" value="S-adenosyl-L-methionine-dependent methyltransferases"/>
    <property type="match status" value="1"/>
</dbReference>
<organism evidence="1 2">
    <name type="scientific">Labilithrix luteola</name>
    <dbReference type="NCBI Taxonomy" id="1391654"/>
    <lineage>
        <taxon>Bacteria</taxon>
        <taxon>Pseudomonadati</taxon>
        <taxon>Myxococcota</taxon>
        <taxon>Polyangia</taxon>
        <taxon>Polyangiales</taxon>
        <taxon>Labilitrichaceae</taxon>
        <taxon>Labilithrix</taxon>
    </lineage>
</organism>
<dbReference type="STRING" id="1391654.AKJ09_07289"/>
<evidence type="ECO:0008006" key="3">
    <source>
        <dbReference type="Google" id="ProtNLM"/>
    </source>
</evidence>
<gene>
    <name evidence="1" type="ORF">AKJ09_07289</name>
</gene>
<dbReference type="Proteomes" id="UP000064967">
    <property type="component" value="Chromosome"/>
</dbReference>
<proteinExistence type="predicted"/>
<reference evidence="1 2" key="1">
    <citation type="submission" date="2015-08" db="EMBL/GenBank/DDBJ databases">
        <authorList>
            <person name="Babu N.S."/>
            <person name="Beckwith C.J."/>
            <person name="Beseler K.G."/>
            <person name="Brison A."/>
            <person name="Carone J.V."/>
            <person name="Caskin T.P."/>
            <person name="Diamond M."/>
            <person name="Durham M.E."/>
            <person name="Foxe J.M."/>
            <person name="Go M."/>
            <person name="Henderson B.A."/>
            <person name="Jones I.B."/>
            <person name="McGettigan J.A."/>
            <person name="Micheletti S.J."/>
            <person name="Nasrallah M.E."/>
            <person name="Ortiz D."/>
            <person name="Piller C.R."/>
            <person name="Privatt S.R."/>
            <person name="Schneider S.L."/>
            <person name="Sharp S."/>
            <person name="Smith T.C."/>
            <person name="Stanton J.D."/>
            <person name="Ullery H.E."/>
            <person name="Wilson R.J."/>
            <person name="Serrano M.G."/>
            <person name="Buck G."/>
            <person name="Lee V."/>
            <person name="Wang Y."/>
            <person name="Carvalho R."/>
            <person name="Voegtly L."/>
            <person name="Shi R."/>
            <person name="Duckworth R."/>
            <person name="Johnson A."/>
            <person name="Loviza R."/>
            <person name="Walstead R."/>
            <person name="Shah Z."/>
            <person name="Kiflezghi M."/>
            <person name="Wade K."/>
            <person name="Ball S.L."/>
            <person name="Bradley K.W."/>
            <person name="Asai D.J."/>
            <person name="Bowman C.A."/>
            <person name="Russell D.A."/>
            <person name="Pope W.H."/>
            <person name="Jacobs-Sera D."/>
            <person name="Hendrix R.W."/>
            <person name="Hatfull G.F."/>
        </authorList>
    </citation>
    <scope>NUCLEOTIDE SEQUENCE [LARGE SCALE GENOMIC DNA]</scope>
    <source>
        <strain evidence="1 2">DSM 27648</strain>
    </source>
</reference>
<name>A0A0K1Q468_9BACT</name>
<dbReference type="EMBL" id="CP012333">
    <property type="protein sequence ID" value="AKV00626.1"/>
    <property type="molecule type" value="Genomic_DNA"/>
</dbReference>
<dbReference type="InterPro" id="IPR029063">
    <property type="entry name" value="SAM-dependent_MTases_sf"/>
</dbReference>
<dbReference type="KEGG" id="llu:AKJ09_07289"/>
<sequence>MKGIDGFFSEYEGRWYARFARGLRGGTFVEVGSWKGRSTSFIGAICNANGTRLVCIDHWLGSNDMLAARYAATLAVEDVQATFRRNMADLGITVEVLAEPSTVAASRFEPASVDRVFLDGSHDGPSVTDDLVVWMDRLKPEGILAGHDYDDKHAELCAAVDAFAAERALVVRRGPRSVYWLEGRRPEA</sequence>
<dbReference type="RefSeq" id="WP_169928069.1">
    <property type="nucleotide sequence ID" value="NZ_CP012333.1"/>
</dbReference>